<gene>
    <name evidence="1" type="ORF">BLIN101_02273</name>
</gene>
<dbReference type="GO" id="GO:0016020">
    <property type="term" value="C:membrane"/>
    <property type="evidence" value="ECO:0007669"/>
    <property type="project" value="InterPro"/>
</dbReference>
<dbReference type="InterPro" id="IPR007554">
    <property type="entry name" value="Glycerophosphate_synth"/>
</dbReference>
<evidence type="ECO:0000313" key="2">
    <source>
        <dbReference type="Proteomes" id="UP000234498"/>
    </source>
</evidence>
<organism evidence="1 2">
    <name type="scientific">Brevibacterium linens</name>
    <dbReference type="NCBI Taxonomy" id="1703"/>
    <lineage>
        <taxon>Bacteria</taxon>
        <taxon>Bacillati</taxon>
        <taxon>Actinomycetota</taxon>
        <taxon>Actinomycetes</taxon>
        <taxon>Micrococcales</taxon>
        <taxon>Brevibacteriaceae</taxon>
        <taxon>Brevibacterium</taxon>
    </lineage>
</organism>
<dbReference type="InterPro" id="IPR043148">
    <property type="entry name" value="TagF_C"/>
</dbReference>
<dbReference type="GO" id="GO:0047355">
    <property type="term" value="F:CDP-glycerol glycerophosphotransferase activity"/>
    <property type="evidence" value="ECO:0007669"/>
    <property type="project" value="InterPro"/>
</dbReference>
<evidence type="ECO:0000313" key="1">
    <source>
        <dbReference type="EMBL" id="SMX86367.1"/>
    </source>
</evidence>
<protein>
    <submittedName>
        <fullName evidence="1">CDP-Glycerol:Poly(Glycerophosphate) glycerophosphotransferase</fullName>
    </submittedName>
</protein>
<sequence>MVCLSLERDIEMSLIRKTALWALKSSAWKNTSKWIRGTERWNRLEDEYDGSYVKAEVVVYFGDRSSKFYQLEQWIPVLEELHKEHRVVIVVRKGSALTSVLETTHLPVVFKRRFDPLQTFYHANDFKLALYVNNGMTNFQSLSFAPMVHVHVNHGESDKLSMVSNQAKAYDKVFIAGEAAVERHRRALIDFDESQLVRVGRPQLDIERPLELEPSSARTIMYAPTWEGENESNNYTSVDLFGPQIIEAVLQIPNTRVIYKPHPRVETSSDPAMTESNSQILALLEAANESITDESKQHQVLMQGDILAMFDTVDLLITDISSVGLDFLYLHPEKPLVLTDRRNDSAALNADAPISRATPIIDRSTIGSLEQMFQEMLSEDSAAEARLDLRRHYFGEGGKGTSTVLFTDAVSNLISARAADLEHFHSDDSINAESEDESDRE</sequence>
<name>A0A2H1JFU5_BRELN</name>
<accession>A0A2H1JFU5</accession>
<dbReference type="EMBL" id="FXZA01000013">
    <property type="protein sequence ID" value="SMX86367.1"/>
    <property type="molecule type" value="Genomic_DNA"/>
</dbReference>
<dbReference type="Proteomes" id="UP000234498">
    <property type="component" value="Unassembled WGS sequence"/>
</dbReference>
<dbReference type="Gene3D" id="3.40.50.12580">
    <property type="match status" value="1"/>
</dbReference>
<dbReference type="Pfam" id="PF04464">
    <property type="entry name" value="Glyphos_transf"/>
    <property type="match status" value="1"/>
</dbReference>
<dbReference type="AlphaFoldDB" id="A0A2H1JFU5"/>
<keyword evidence="1" id="KW-0808">Transferase</keyword>
<proteinExistence type="predicted"/>
<reference evidence="1 2" key="1">
    <citation type="submission" date="2017-03" db="EMBL/GenBank/DDBJ databases">
        <authorList>
            <person name="Afonso C.L."/>
            <person name="Miller P.J."/>
            <person name="Scott M.A."/>
            <person name="Spackman E."/>
            <person name="Goraichik I."/>
            <person name="Dimitrov K.M."/>
            <person name="Suarez D.L."/>
            <person name="Swayne D.E."/>
        </authorList>
    </citation>
    <scope>NUCLEOTIDE SEQUENCE [LARGE SCALE GENOMIC DNA]</scope>
    <source>
        <strain evidence="1 2">Mu101</strain>
    </source>
</reference>